<dbReference type="PROSITE" id="PS50110">
    <property type="entry name" value="RESPONSE_REGULATORY"/>
    <property type="match status" value="1"/>
</dbReference>
<feature type="modified residue" description="4-aspartylphosphate" evidence="17">
    <location>
        <position position="678"/>
    </location>
</feature>
<keyword evidence="5 17" id="KW-0597">Phosphoprotein</keyword>
<evidence type="ECO:0000256" key="8">
    <source>
        <dbReference type="ARBA" id="ARBA00022741"/>
    </source>
</evidence>
<evidence type="ECO:0000256" key="9">
    <source>
        <dbReference type="ARBA" id="ARBA00022777"/>
    </source>
</evidence>
<feature type="transmembrane region" description="Helical" evidence="18">
    <location>
        <begin position="152"/>
        <end position="172"/>
    </location>
</feature>
<dbReference type="Pfam" id="PF08448">
    <property type="entry name" value="PAS_4"/>
    <property type="match status" value="1"/>
</dbReference>
<evidence type="ECO:0000256" key="5">
    <source>
        <dbReference type="ARBA" id="ARBA00022553"/>
    </source>
</evidence>
<dbReference type="SMART" id="SM00388">
    <property type="entry name" value="HisKA"/>
    <property type="match status" value="1"/>
</dbReference>
<comment type="caution">
    <text evidence="23">The sequence shown here is derived from an EMBL/GenBank/DDBJ whole genome shotgun (WGS) entry which is preliminary data.</text>
</comment>
<dbReference type="SMART" id="SM00387">
    <property type="entry name" value="HATPase_c"/>
    <property type="match status" value="1"/>
</dbReference>
<reference evidence="23 24" key="1">
    <citation type="submission" date="2018-09" db="EMBL/GenBank/DDBJ databases">
        <title>Draft genome sequence of Rhodopseudomonas palustris 2.1.18.</title>
        <authorList>
            <person name="Robertson S.L."/>
            <person name="Meyer T.E."/>
            <person name="Kyndt J.A."/>
        </authorList>
    </citation>
    <scope>NUCLEOTIDE SEQUENCE [LARGE SCALE GENOMIC DNA]</scope>
    <source>
        <strain evidence="23 24">2.1.18</strain>
    </source>
</reference>
<evidence type="ECO:0000256" key="6">
    <source>
        <dbReference type="ARBA" id="ARBA00022679"/>
    </source>
</evidence>
<dbReference type="Gene3D" id="1.10.287.130">
    <property type="match status" value="1"/>
</dbReference>
<dbReference type="GO" id="GO:0005524">
    <property type="term" value="F:ATP binding"/>
    <property type="evidence" value="ECO:0007669"/>
    <property type="project" value="UniProtKB-KW"/>
</dbReference>
<evidence type="ECO:0000313" key="24">
    <source>
        <dbReference type="Proteomes" id="UP000285523"/>
    </source>
</evidence>
<evidence type="ECO:0000256" key="17">
    <source>
        <dbReference type="PROSITE-ProRule" id="PRU00169"/>
    </source>
</evidence>
<dbReference type="EC" id="2.7.13.3" evidence="3"/>
<dbReference type="SUPFAM" id="SSF55874">
    <property type="entry name" value="ATPase domain of HSP90 chaperone/DNA topoisomerase II/histidine kinase"/>
    <property type="match status" value="1"/>
</dbReference>
<dbReference type="CDD" id="cd00082">
    <property type="entry name" value="HisKA"/>
    <property type="match status" value="1"/>
</dbReference>
<keyword evidence="12" id="KW-0902">Two-component regulatory system</keyword>
<keyword evidence="10" id="KW-0067">ATP-binding</keyword>
<evidence type="ECO:0000256" key="7">
    <source>
        <dbReference type="ARBA" id="ARBA00022692"/>
    </source>
</evidence>
<dbReference type="PANTHER" id="PTHR45339">
    <property type="entry name" value="HYBRID SIGNAL TRANSDUCTION HISTIDINE KINASE J"/>
    <property type="match status" value="1"/>
</dbReference>
<keyword evidence="9" id="KW-0418">Kinase</keyword>
<dbReference type="SUPFAM" id="SSF47226">
    <property type="entry name" value="Histidine-containing phosphotransfer domain, HPT domain"/>
    <property type="match status" value="1"/>
</dbReference>
<dbReference type="InterPro" id="IPR008207">
    <property type="entry name" value="Sig_transdc_His_kin_Hpt_dom"/>
</dbReference>
<dbReference type="FunFam" id="1.10.287.130:FF:000002">
    <property type="entry name" value="Two-component osmosensing histidine kinase"/>
    <property type="match status" value="1"/>
</dbReference>
<dbReference type="CDD" id="cd17546">
    <property type="entry name" value="REC_hyHK_CKI1_RcsC-like"/>
    <property type="match status" value="1"/>
</dbReference>
<feature type="domain" description="Response regulatory" evidence="20">
    <location>
        <begin position="629"/>
        <end position="746"/>
    </location>
</feature>
<protein>
    <recommendedName>
        <fullName evidence="15">Sensory/regulatory protein RpfC</fullName>
        <ecNumber evidence="3">2.7.13.3</ecNumber>
    </recommendedName>
</protein>
<dbReference type="Pfam" id="PF01627">
    <property type="entry name" value="Hpt"/>
    <property type="match status" value="1"/>
</dbReference>
<sequence>MSGLRQVMTTAQVPRRDWSARLDFWLGGRGAGTLIPIVDVDEREMRGIRAAQIASVIRLVPVTMSINVINAALVVAVFWSSGSKLFLLTWFGALAFIAAMALRAWLLKRHDPPREASANATRRMSVQSLILGLIWGAMPIALFPSAEPTDQVILGCLVTGMMSGGAFTLSTVPRAGLAYTWAMVLCSAITLMLCSGASYMITAVFLLLYAIFMSRNLMWHGEMFFDNLRSQFELKRNTEIISLLLKDFQADASDWLWQTDSLGRLVHVPDRFAEVAHLPANLLRGTQLSDVLGMLCTDDGRCAPAVAATMALREPMHEVLVQVTIGGAPRLWSLTARPMFDHDGEFTGYRGVGRDVTERWRAEQAEAENRAKSSFLAMMSHEIRTPMNGVLGLANSLLETKLDAEQQHAVTTIRDSGDNLLRILNDILDLSKLEAGRIEFEQVNFSPVMLVEAVRAIVEPNARAKGLTLKIDIDPRLPPALTGDVQRIRQVLLNLAFNAVKFTEHGGVSIVLTCVRRDDAYATVEWQVTDTGIGIAPERVGSLFTDFAQADLSINRRFGGTGLGLAISRRIVEQMGGNIDVTSRPGEGSTFRFNLDLPWSDALISDYRLDRVGSDDLRTRIAMLGHPLRVLIAEDDATNQMVVLKMLHEFAADTRVVADGAEALRALDAEEFDVVLMDVRMPTMDGLSATRAIRSRGGTLARLPIIALTANAFPDDVKACRDAGMTDFLAKPLRKPALVAAVLRALRGGNGPAAAGPPSAPSAPVDLNVLTELTEEIGREQVTEMVSLFLSETERRIALFRQFGDPIDRDLLAIEAHSMKGGAATLGFATIAEIARAIEIGSSIVSAEALKVQAVHLARALVDVRRHCEGSFKLAS</sequence>
<evidence type="ECO:0000256" key="18">
    <source>
        <dbReference type="SAM" id="Phobius"/>
    </source>
</evidence>
<dbReference type="InterPro" id="IPR004358">
    <property type="entry name" value="Sig_transdc_His_kin-like_C"/>
</dbReference>
<evidence type="ECO:0000256" key="4">
    <source>
        <dbReference type="ARBA" id="ARBA00022475"/>
    </source>
</evidence>
<dbReference type="EMBL" id="QYYD01000031">
    <property type="protein sequence ID" value="RJF68256.1"/>
    <property type="molecule type" value="Genomic_DNA"/>
</dbReference>
<dbReference type="PROSITE" id="PS50894">
    <property type="entry name" value="HPT"/>
    <property type="match status" value="1"/>
</dbReference>
<dbReference type="InterPro" id="IPR035965">
    <property type="entry name" value="PAS-like_dom_sf"/>
</dbReference>
<evidence type="ECO:0000256" key="10">
    <source>
        <dbReference type="ARBA" id="ARBA00022840"/>
    </source>
</evidence>
<dbReference type="GO" id="GO:0000155">
    <property type="term" value="F:phosphorelay sensor kinase activity"/>
    <property type="evidence" value="ECO:0007669"/>
    <property type="project" value="InterPro"/>
</dbReference>
<feature type="transmembrane region" description="Helical" evidence="18">
    <location>
        <begin position="126"/>
        <end position="146"/>
    </location>
</feature>
<feature type="transmembrane region" description="Helical" evidence="18">
    <location>
        <begin position="179"/>
        <end position="212"/>
    </location>
</feature>
<name>A0A418UYF9_RHOPL</name>
<comment type="subcellular location">
    <subcellularLocation>
        <location evidence="2">Cell membrane</location>
        <topology evidence="2">Multi-pass membrane protein</topology>
    </subcellularLocation>
</comment>
<dbReference type="InterPro" id="IPR001789">
    <property type="entry name" value="Sig_transdc_resp-reg_receiver"/>
</dbReference>
<dbReference type="Pfam" id="PF02518">
    <property type="entry name" value="HATPase_c"/>
    <property type="match status" value="1"/>
</dbReference>
<evidence type="ECO:0000256" key="1">
    <source>
        <dbReference type="ARBA" id="ARBA00000085"/>
    </source>
</evidence>
<dbReference type="Gene3D" id="3.40.50.2300">
    <property type="match status" value="1"/>
</dbReference>
<evidence type="ECO:0000256" key="16">
    <source>
        <dbReference type="PROSITE-ProRule" id="PRU00110"/>
    </source>
</evidence>
<dbReference type="Gene3D" id="1.20.120.160">
    <property type="entry name" value="HPT domain"/>
    <property type="match status" value="1"/>
</dbReference>
<keyword evidence="13 18" id="KW-0472">Membrane</keyword>
<evidence type="ECO:0000256" key="15">
    <source>
        <dbReference type="ARBA" id="ARBA00068150"/>
    </source>
</evidence>
<dbReference type="RefSeq" id="WP_119858900.1">
    <property type="nucleotide sequence ID" value="NZ_QYYD01000031.1"/>
</dbReference>
<dbReference type="CDD" id="cd00088">
    <property type="entry name" value="HPT"/>
    <property type="match status" value="1"/>
</dbReference>
<dbReference type="InterPro" id="IPR003594">
    <property type="entry name" value="HATPase_dom"/>
</dbReference>
<evidence type="ECO:0000259" key="22">
    <source>
        <dbReference type="PROSITE" id="PS50894"/>
    </source>
</evidence>
<dbReference type="InterPro" id="IPR000700">
    <property type="entry name" value="PAS-assoc_C"/>
</dbReference>
<dbReference type="Gene3D" id="3.30.565.10">
    <property type="entry name" value="Histidine kinase-like ATPase, C-terminal domain"/>
    <property type="match status" value="1"/>
</dbReference>
<accession>A0A418UYF9</accession>
<dbReference type="AlphaFoldDB" id="A0A418UYF9"/>
<dbReference type="InterPro" id="IPR036097">
    <property type="entry name" value="HisK_dim/P_sf"/>
</dbReference>
<keyword evidence="8" id="KW-0547">Nucleotide-binding</keyword>
<gene>
    <name evidence="23" type="ORF">D4Q52_22970</name>
</gene>
<dbReference type="InterPro" id="IPR011006">
    <property type="entry name" value="CheY-like_superfamily"/>
</dbReference>
<dbReference type="SUPFAM" id="SSF52172">
    <property type="entry name" value="CheY-like"/>
    <property type="match status" value="1"/>
</dbReference>
<dbReference type="SUPFAM" id="SSF47384">
    <property type="entry name" value="Homodimeric domain of signal transducing histidine kinase"/>
    <property type="match status" value="1"/>
</dbReference>
<dbReference type="InterPro" id="IPR005467">
    <property type="entry name" value="His_kinase_dom"/>
</dbReference>
<dbReference type="PANTHER" id="PTHR45339:SF1">
    <property type="entry name" value="HYBRID SIGNAL TRANSDUCTION HISTIDINE KINASE J"/>
    <property type="match status" value="1"/>
</dbReference>
<evidence type="ECO:0000256" key="3">
    <source>
        <dbReference type="ARBA" id="ARBA00012438"/>
    </source>
</evidence>
<evidence type="ECO:0000256" key="14">
    <source>
        <dbReference type="ARBA" id="ARBA00064003"/>
    </source>
</evidence>
<dbReference type="SMART" id="SM00448">
    <property type="entry name" value="REC"/>
    <property type="match status" value="1"/>
</dbReference>
<evidence type="ECO:0000313" key="23">
    <source>
        <dbReference type="EMBL" id="RJF68256.1"/>
    </source>
</evidence>
<dbReference type="GO" id="GO:0005886">
    <property type="term" value="C:plasma membrane"/>
    <property type="evidence" value="ECO:0007669"/>
    <property type="project" value="UniProtKB-SubCell"/>
</dbReference>
<dbReference type="InterPro" id="IPR003661">
    <property type="entry name" value="HisK_dim/P_dom"/>
</dbReference>
<feature type="modified residue" description="Phosphohistidine" evidence="16">
    <location>
        <position position="817"/>
    </location>
</feature>
<keyword evidence="4" id="KW-1003">Cell membrane</keyword>
<proteinExistence type="predicted"/>
<dbReference type="SUPFAM" id="SSF55785">
    <property type="entry name" value="PYP-like sensor domain (PAS domain)"/>
    <property type="match status" value="1"/>
</dbReference>
<dbReference type="Proteomes" id="UP000285523">
    <property type="component" value="Unassembled WGS sequence"/>
</dbReference>
<dbReference type="InterPro" id="IPR013656">
    <property type="entry name" value="PAS_4"/>
</dbReference>
<dbReference type="PROSITE" id="PS50113">
    <property type="entry name" value="PAC"/>
    <property type="match status" value="1"/>
</dbReference>
<evidence type="ECO:0000256" key="12">
    <source>
        <dbReference type="ARBA" id="ARBA00023012"/>
    </source>
</evidence>
<evidence type="ECO:0000256" key="13">
    <source>
        <dbReference type="ARBA" id="ARBA00023136"/>
    </source>
</evidence>
<comment type="catalytic activity">
    <reaction evidence="1">
        <text>ATP + protein L-histidine = ADP + protein N-phospho-L-histidine.</text>
        <dbReference type="EC" id="2.7.13.3"/>
    </reaction>
</comment>
<evidence type="ECO:0000259" key="20">
    <source>
        <dbReference type="PROSITE" id="PS50110"/>
    </source>
</evidence>
<dbReference type="Pfam" id="PF00072">
    <property type="entry name" value="Response_reg"/>
    <property type="match status" value="1"/>
</dbReference>
<organism evidence="23 24">
    <name type="scientific">Rhodopseudomonas palustris</name>
    <dbReference type="NCBI Taxonomy" id="1076"/>
    <lineage>
        <taxon>Bacteria</taxon>
        <taxon>Pseudomonadati</taxon>
        <taxon>Pseudomonadota</taxon>
        <taxon>Alphaproteobacteria</taxon>
        <taxon>Hyphomicrobiales</taxon>
        <taxon>Nitrobacteraceae</taxon>
        <taxon>Rhodopseudomonas</taxon>
    </lineage>
</organism>
<evidence type="ECO:0000256" key="2">
    <source>
        <dbReference type="ARBA" id="ARBA00004651"/>
    </source>
</evidence>
<evidence type="ECO:0000256" key="11">
    <source>
        <dbReference type="ARBA" id="ARBA00022989"/>
    </source>
</evidence>
<dbReference type="CDD" id="cd16922">
    <property type="entry name" value="HATPase_EvgS-ArcB-TorS-like"/>
    <property type="match status" value="1"/>
</dbReference>
<dbReference type="InterPro" id="IPR036641">
    <property type="entry name" value="HPT_dom_sf"/>
</dbReference>
<dbReference type="PROSITE" id="PS50109">
    <property type="entry name" value="HIS_KIN"/>
    <property type="match status" value="1"/>
</dbReference>
<keyword evidence="11 18" id="KW-1133">Transmembrane helix</keyword>
<dbReference type="Pfam" id="PF00512">
    <property type="entry name" value="HisKA"/>
    <property type="match status" value="1"/>
</dbReference>
<keyword evidence="7 18" id="KW-0812">Transmembrane</keyword>
<feature type="domain" description="PAC" evidence="21">
    <location>
        <begin position="317"/>
        <end position="368"/>
    </location>
</feature>
<keyword evidence="6" id="KW-0808">Transferase</keyword>
<dbReference type="FunFam" id="3.30.565.10:FF:000010">
    <property type="entry name" value="Sensor histidine kinase RcsC"/>
    <property type="match status" value="1"/>
</dbReference>
<evidence type="ECO:0000259" key="19">
    <source>
        <dbReference type="PROSITE" id="PS50109"/>
    </source>
</evidence>
<dbReference type="PRINTS" id="PR00344">
    <property type="entry name" value="BCTRLSENSOR"/>
</dbReference>
<evidence type="ECO:0000259" key="21">
    <source>
        <dbReference type="PROSITE" id="PS50113"/>
    </source>
</evidence>
<feature type="domain" description="HPt" evidence="22">
    <location>
        <begin position="778"/>
        <end position="876"/>
    </location>
</feature>
<feature type="transmembrane region" description="Helical" evidence="18">
    <location>
        <begin position="85"/>
        <end position="106"/>
    </location>
</feature>
<dbReference type="InterPro" id="IPR036890">
    <property type="entry name" value="HATPase_C_sf"/>
</dbReference>
<dbReference type="OrthoDB" id="9791542at2"/>
<dbReference type="Gene3D" id="3.30.450.20">
    <property type="entry name" value="PAS domain"/>
    <property type="match status" value="1"/>
</dbReference>
<comment type="subunit">
    <text evidence="14">At low DSF concentrations, interacts with RpfF.</text>
</comment>
<feature type="transmembrane region" description="Helical" evidence="18">
    <location>
        <begin position="56"/>
        <end position="79"/>
    </location>
</feature>
<feature type="domain" description="Histidine kinase" evidence="19">
    <location>
        <begin position="378"/>
        <end position="599"/>
    </location>
</feature>